<sequence length="123" mass="13883">MEKLAMLLQAKKANPELAHDVVSAASDWLKTQLQTAQVEFHFADCEKDYCGFATFQINSIYRGSALTLYLKIAEVRATPYVFADIRVRNGVQHVMFPFFGELGSDEGKEILLNYIADFLLSVE</sequence>
<dbReference type="EMBL" id="BMXG01000014">
    <property type="protein sequence ID" value="GHC05547.1"/>
    <property type="molecule type" value="Genomic_DNA"/>
</dbReference>
<name>A0A8J3GDD3_9BACT</name>
<keyword evidence="2" id="KW-1185">Reference proteome</keyword>
<evidence type="ECO:0000313" key="2">
    <source>
        <dbReference type="Proteomes" id="UP000642829"/>
    </source>
</evidence>
<reference evidence="1" key="1">
    <citation type="journal article" date="2014" name="Int. J. Syst. Evol. Microbiol.">
        <title>Complete genome sequence of Corynebacterium casei LMG S-19264T (=DSM 44701T), isolated from a smear-ripened cheese.</title>
        <authorList>
            <consortium name="US DOE Joint Genome Institute (JGI-PGF)"/>
            <person name="Walter F."/>
            <person name="Albersmeier A."/>
            <person name="Kalinowski J."/>
            <person name="Ruckert C."/>
        </authorList>
    </citation>
    <scope>NUCLEOTIDE SEQUENCE</scope>
    <source>
        <strain evidence="1">KCTC 12870</strain>
    </source>
</reference>
<proteinExistence type="predicted"/>
<dbReference type="Proteomes" id="UP000642829">
    <property type="component" value="Unassembled WGS sequence"/>
</dbReference>
<accession>A0A8J3GDD3</accession>
<protein>
    <submittedName>
        <fullName evidence="1">Uncharacterized protein</fullName>
    </submittedName>
</protein>
<dbReference type="RefSeq" id="WP_189515285.1">
    <property type="nucleotide sequence ID" value="NZ_BMXG01000014.1"/>
</dbReference>
<dbReference type="AlphaFoldDB" id="A0A8J3GDD3"/>
<reference evidence="1" key="2">
    <citation type="submission" date="2020-09" db="EMBL/GenBank/DDBJ databases">
        <authorList>
            <person name="Sun Q."/>
            <person name="Kim S."/>
        </authorList>
    </citation>
    <scope>NUCLEOTIDE SEQUENCE</scope>
    <source>
        <strain evidence="1">KCTC 12870</strain>
    </source>
</reference>
<comment type="caution">
    <text evidence="1">The sequence shown here is derived from an EMBL/GenBank/DDBJ whole genome shotgun (WGS) entry which is preliminary data.</text>
</comment>
<organism evidence="1 2">
    <name type="scientific">Cerasicoccus arenae</name>
    <dbReference type="NCBI Taxonomy" id="424488"/>
    <lineage>
        <taxon>Bacteria</taxon>
        <taxon>Pseudomonadati</taxon>
        <taxon>Verrucomicrobiota</taxon>
        <taxon>Opitutia</taxon>
        <taxon>Puniceicoccales</taxon>
        <taxon>Cerasicoccaceae</taxon>
        <taxon>Cerasicoccus</taxon>
    </lineage>
</organism>
<evidence type="ECO:0000313" key="1">
    <source>
        <dbReference type="EMBL" id="GHC05547.1"/>
    </source>
</evidence>
<gene>
    <name evidence="1" type="ORF">GCM10007047_23090</name>
</gene>